<dbReference type="AlphaFoldDB" id="A0AAX4KTH3"/>
<dbReference type="Proteomes" id="UP001358614">
    <property type="component" value="Chromosome 2"/>
</dbReference>
<evidence type="ECO:0000256" key="1">
    <source>
        <dbReference type="SAM" id="MobiDB-lite"/>
    </source>
</evidence>
<dbReference type="KEGG" id="ker:91105984"/>
<evidence type="ECO:0008006" key="4">
    <source>
        <dbReference type="Google" id="ProtNLM"/>
    </source>
</evidence>
<proteinExistence type="predicted"/>
<accession>A0AAX4KTH3</accession>
<name>A0AAX4KTH3_9TREE</name>
<evidence type="ECO:0000313" key="2">
    <source>
        <dbReference type="EMBL" id="WWD09063.1"/>
    </source>
</evidence>
<feature type="region of interest" description="Disordered" evidence="1">
    <location>
        <begin position="246"/>
        <end position="287"/>
    </location>
</feature>
<sequence>MSTKSQTRPSKRKTDQSTDNTSVKKLKQHPFHHDPEHSITIISYDNIEFKASRSRLVQTSQFFKDLLDIPAPVHENQGPNSQQPIPLDFRSSIISAFLDLISVSQKYPPQLDFVDAEVFLTFVEYTMSDDLIPVARTALKEVGAKKPLELLVIASNRNDIDLARFALGKITSEQVHNLYGKKTSVQLLKPASVDKLQDYLKRLRTSFPLEILSRMMLPGEVRGARQDSLRSGIYLADDWTSIAESFGPTRFEESSNEDSTSDDSDTSDTDGDDEDESSLDEHDSEQV</sequence>
<organism evidence="2 3">
    <name type="scientific">Kwoniella europaea PYCC6329</name>
    <dbReference type="NCBI Taxonomy" id="1423913"/>
    <lineage>
        <taxon>Eukaryota</taxon>
        <taxon>Fungi</taxon>
        <taxon>Dikarya</taxon>
        <taxon>Basidiomycota</taxon>
        <taxon>Agaricomycotina</taxon>
        <taxon>Tremellomycetes</taxon>
        <taxon>Tremellales</taxon>
        <taxon>Cryptococcaceae</taxon>
        <taxon>Kwoniella</taxon>
    </lineage>
</organism>
<dbReference type="EMBL" id="CP144090">
    <property type="protein sequence ID" value="WWD09063.1"/>
    <property type="molecule type" value="Genomic_DNA"/>
</dbReference>
<feature type="compositionally biased region" description="Acidic residues" evidence="1">
    <location>
        <begin position="254"/>
        <end position="278"/>
    </location>
</feature>
<evidence type="ECO:0000313" key="3">
    <source>
        <dbReference type="Proteomes" id="UP001358614"/>
    </source>
</evidence>
<dbReference type="RefSeq" id="XP_066087030.1">
    <property type="nucleotide sequence ID" value="XM_066230933.1"/>
</dbReference>
<dbReference type="GeneID" id="91105984"/>
<feature type="region of interest" description="Disordered" evidence="1">
    <location>
        <begin position="1"/>
        <end position="31"/>
    </location>
</feature>
<keyword evidence="3" id="KW-1185">Reference proteome</keyword>
<gene>
    <name evidence="2" type="ORF">V865_007183</name>
</gene>
<protein>
    <recommendedName>
        <fullName evidence="4">BTB domain-containing protein</fullName>
    </recommendedName>
</protein>
<reference evidence="2 3" key="1">
    <citation type="submission" date="2024-01" db="EMBL/GenBank/DDBJ databases">
        <title>Comparative genomics of Cryptococcus and Kwoniella reveals pathogenesis evolution and contrasting modes of karyotype evolution via chromosome fusion or intercentromeric recombination.</title>
        <authorList>
            <person name="Coelho M.A."/>
            <person name="David-Palma M."/>
            <person name="Shea T."/>
            <person name="Bowers K."/>
            <person name="McGinley-Smith S."/>
            <person name="Mohammad A.W."/>
            <person name="Gnirke A."/>
            <person name="Yurkov A.M."/>
            <person name="Nowrousian M."/>
            <person name="Sun S."/>
            <person name="Cuomo C.A."/>
            <person name="Heitman J."/>
        </authorList>
    </citation>
    <scope>NUCLEOTIDE SEQUENCE [LARGE SCALE GENOMIC DNA]</scope>
    <source>
        <strain evidence="2 3">PYCC6329</strain>
    </source>
</reference>